<reference evidence="2 3" key="1">
    <citation type="journal article" date="2007" name="Proc. Natl. Acad. Sci. U.S.A.">
        <title>The tiny eukaryote Ostreococcus provides genomic insights into the paradox of plankton speciation.</title>
        <authorList>
            <person name="Palenik B."/>
            <person name="Grimwood J."/>
            <person name="Aerts A."/>
            <person name="Rouze P."/>
            <person name="Salamov A."/>
            <person name="Putnam N."/>
            <person name="Dupont C."/>
            <person name="Jorgensen R."/>
            <person name="Derelle E."/>
            <person name="Rombauts S."/>
            <person name="Zhou K."/>
            <person name="Otillar R."/>
            <person name="Merchant S.S."/>
            <person name="Podell S."/>
            <person name="Gaasterland T."/>
            <person name="Napoli C."/>
            <person name="Gendler K."/>
            <person name="Manuell A."/>
            <person name="Tai V."/>
            <person name="Vallon O."/>
            <person name="Piganeau G."/>
            <person name="Jancek S."/>
            <person name="Heijde M."/>
            <person name="Jabbari K."/>
            <person name="Bowler C."/>
            <person name="Lohr M."/>
            <person name="Robbens S."/>
            <person name="Werner G."/>
            <person name="Dubchak I."/>
            <person name="Pazour G.J."/>
            <person name="Ren Q."/>
            <person name="Paulsen I."/>
            <person name="Delwiche C."/>
            <person name="Schmutz J."/>
            <person name="Rokhsar D."/>
            <person name="Van de Peer Y."/>
            <person name="Moreau H."/>
            <person name="Grigoriev I.V."/>
        </authorList>
    </citation>
    <scope>NUCLEOTIDE SEQUENCE [LARGE SCALE GENOMIC DNA]</scope>
    <source>
        <strain evidence="2 3">CCE9901</strain>
    </source>
</reference>
<dbReference type="InterPro" id="IPR001623">
    <property type="entry name" value="DnaJ_domain"/>
</dbReference>
<dbReference type="STRING" id="436017.A4RTI7"/>
<accession>A4RTI7</accession>
<feature type="domain" description="J" evidence="1">
    <location>
        <begin position="49"/>
        <end position="115"/>
    </location>
</feature>
<protein>
    <recommendedName>
        <fullName evidence="1">J domain-containing protein</fullName>
    </recommendedName>
</protein>
<dbReference type="EMBL" id="CP000582">
    <property type="protein sequence ID" value="ABO94598.1"/>
    <property type="molecule type" value="Genomic_DNA"/>
</dbReference>
<dbReference type="RefSeq" id="XP_001416305.1">
    <property type="nucleotide sequence ID" value="XM_001416268.1"/>
</dbReference>
<evidence type="ECO:0000313" key="3">
    <source>
        <dbReference type="Proteomes" id="UP000001568"/>
    </source>
</evidence>
<dbReference type="InterPro" id="IPR036869">
    <property type="entry name" value="J_dom_sf"/>
</dbReference>
<gene>
    <name evidence="2" type="ORF">OSTLU_29861</name>
</gene>
<name>A4RTI7_OSTLU</name>
<dbReference type="KEGG" id="olu:OSTLU_29861"/>
<dbReference type="SMART" id="SM00271">
    <property type="entry name" value="DnaJ"/>
    <property type="match status" value="1"/>
</dbReference>
<dbReference type="Gramene" id="ABO94598">
    <property type="protein sequence ID" value="ABO94598"/>
    <property type="gene ID" value="OSTLU_29861"/>
</dbReference>
<dbReference type="PANTHER" id="PTHR45376:SF1">
    <property type="entry name" value="CHAPERONE DNAJ-DOMAIN SUPERFAMILY PROTEIN-RELATED"/>
    <property type="match status" value="1"/>
</dbReference>
<dbReference type="PANTHER" id="PTHR45376">
    <property type="entry name" value="CHAPERONE DNAJ-DOMAIN SUPERFAMILY PROTEIN-RELATED"/>
    <property type="match status" value="1"/>
</dbReference>
<dbReference type="GeneID" id="5000515"/>
<dbReference type="SUPFAM" id="SSF46565">
    <property type="entry name" value="Chaperone J-domain"/>
    <property type="match status" value="1"/>
</dbReference>
<dbReference type="AlphaFoldDB" id="A4RTI7"/>
<dbReference type="PROSITE" id="PS50076">
    <property type="entry name" value="DNAJ_2"/>
    <property type="match status" value="1"/>
</dbReference>
<dbReference type="Proteomes" id="UP000001568">
    <property type="component" value="Chromosome 2"/>
</dbReference>
<evidence type="ECO:0000259" key="1">
    <source>
        <dbReference type="PROSITE" id="PS50076"/>
    </source>
</evidence>
<evidence type="ECO:0000313" key="2">
    <source>
        <dbReference type="EMBL" id="ABO94598.1"/>
    </source>
</evidence>
<dbReference type="Gene3D" id="1.10.287.110">
    <property type="entry name" value="DnaJ domain"/>
    <property type="match status" value="1"/>
</dbReference>
<dbReference type="Pfam" id="PF00226">
    <property type="entry name" value="DnaJ"/>
    <property type="match status" value="1"/>
</dbReference>
<keyword evidence="3" id="KW-1185">Reference proteome</keyword>
<dbReference type="CDD" id="cd06257">
    <property type="entry name" value="DnaJ"/>
    <property type="match status" value="1"/>
</dbReference>
<dbReference type="HOGENOM" id="CLU_169935_0_0_1"/>
<organism evidence="2 3">
    <name type="scientific">Ostreococcus lucimarinus (strain CCE9901)</name>
    <dbReference type="NCBI Taxonomy" id="436017"/>
    <lineage>
        <taxon>Eukaryota</taxon>
        <taxon>Viridiplantae</taxon>
        <taxon>Chlorophyta</taxon>
        <taxon>Mamiellophyceae</taxon>
        <taxon>Mamiellales</taxon>
        <taxon>Bathycoccaceae</taxon>
        <taxon>Ostreococcus</taxon>
    </lineage>
</organism>
<proteinExistence type="predicted"/>
<sequence length="115" mass="12767">MGGGGGFADSRLRDDGDEAFFRAYFGSREGGGDRARVDANGFYARAGCEHCEALGLKSSEFVTPEALKTALREQALKWHPDRHDDEKKPIAEARFKRVYDAYEYLAERAGARSSE</sequence>
<dbReference type="OrthoDB" id="10250354at2759"/>